<dbReference type="FunFam" id="2.60.40.10:FF:000236">
    <property type="entry name" value="Sidekick cell adhesion molecule 2"/>
    <property type="match status" value="1"/>
</dbReference>
<dbReference type="GO" id="GO:0007156">
    <property type="term" value="P:homophilic cell adhesion via plasma membrane adhesion molecules"/>
    <property type="evidence" value="ECO:0007669"/>
    <property type="project" value="TreeGrafter"/>
</dbReference>
<keyword evidence="4" id="KW-1185">Reference proteome</keyword>
<dbReference type="Pfam" id="PF13927">
    <property type="entry name" value="Ig_3"/>
    <property type="match status" value="2"/>
</dbReference>
<dbReference type="PANTHER" id="PTHR10075:SF100">
    <property type="entry name" value="FASCICLIN-2"/>
    <property type="match status" value="1"/>
</dbReference>
<dbReference type="SUPFAM" id="SSF48726">
    <property type="entry name" value="Immunoglobulin"/>
    <property type="match status" value="3"/>
</dbReference>
<feature type="non-terminal residue" evidence="3">
    <location>
        <position position="1"/>
    </location>
</feature>
<gene>
    <name evidence="3" type="ORF">AKAME5_000310300</name>
</gene>
<evidence type="ECO:0000256" key="1">
    <source>
        <dbReference type="ARBA" id="ARBA00023319"/>
    </source>
</evidence>
<protein>
    <submittedName>
        <fullName evidence="3">Protein sidekick-2-like protein</fullName>
    </submittedName>
</protein>
<dbReference type="InterPro" id="IPR036179">
    <property type="entry name" value="Ig-like_dom_sf"/>
</dbReference>
<dbReference type="InterPro" id="IPR013783">
    <property type="entry name" value="Ig-like_fold"/>
</dbReference>
<dbReference type="InterPro" id="IPR013098">
    <property type="entry name" value="Ig_I-set"/>
</dbReference>
<reference evidence="3" key="1">
    <citation type="submission" date="2022-08" db="EMBL/GenBank/DDBJ databases">
        <title>Genome sequencing of akame (Lates japonicus).</title>
        <authorList>
            <person name="Hashiguchi Y."/>
            <person name="Takahashi H."/>
        </authorList>
    </citation>
    <scope>NUCLEOTIDE SEQUENCE</scope>
    <source>
        <strain evidence="3">Kochi</strain>
    </source>
</reference>
<feature type="domain" description="Ig-like" evidence="2">
    <location>
        <begin position="86"/>
        <end position="165"/>
    </location>
</feature>
<keyword evidence="1" id="KW-0393">Immunoglobulin domain</keyword>
<dbReference type="GO" id="GO:0030424">
    <property type="term" value="C:axon"/>
    <property type="evidence" value="ECO:0007669"/>
    <property type="project" value="TreeGrafter"/>
</dbReference>
<dbReference type="Gene3D" id="2.60.40.10">
    <property type="entry name" value="Immunoglobulins"/>
    <property type="match status" value="3"/>
</dbReference>
<dbReference type="FunFam" id="2.60.40.10:FF:000420">
    <property type="entry name" value="Sidekick cell adhesion molecule 2"/>
    <property type="match status" value="1"/>
</dbReference>
<dbReference type="GO" id="GO:0070593">
    <property type="term" value="P:dendrite self-avoidance"/>
    <property type="evidence" value="ECO:0007669"/>
    <property type="project" value="TreeGrafter"/>
</dbReference>
<sequence>MALSLYVPIRYPDPFSGRSPRTLRCIVRAVVPSRWTTRWSSLSTVAPDAGRYYAQAVNDKNGENKTSLPITLTVDNVGGPADPIAPSIIIPPKNTSVTVGRNEAIMECVANARPLVKMSITWRKDGAVVNTGIRDFGRRLVISLPAVSDSGYYECEASLRSSSVPAITAGAFLHVLEFPLFVKEPPSHISAEMEKVVDIPCQARGTPQPDIVWYKDAVPISPVKIPRYRVLVGGSLQINGLLPDDTGMFQCFARNLAGEIQTNTYLAVTSIAPNITAGPSDSAVIDGMSVILHCETSGAPRPAITWQKGERVLASGSVQLPRFTLLESGSLLISPSHLSDAGTYTCMASNSRGIDEASADLVVWARTRITKPPQDQSVIKGTKAVMTCGVTHDPSVTV</sequence>
<dbReference type="GO" id="GO:0007411">
    <property type="term" value="P:axon guidance"/>
    <property type="evidence" value="ECO:0007669"/>
    <property type="project" value="TreeGrafter"/>
</dbReference>
<evidence type="ECO:0000259" key="2">
    <source>
        <dbReference type="PROSITE" id="PS50835"/>
    </source>
</evidence>
<evidence type="ECO:0000313" key="4">
    <source>
        <dbReference type="Proteomes" id="UP001279410"/>
    </source>
</evidence>
<organism evidence="3 4">
    <name type="scientific">Lates japonicus</name>
    <name type="common">Japanese lates</name>
    <dbReference type="NCBI Taxonomy" id="270547"/>
    <lineage>
        <taxon>Eukaryota</taxon>
        <taxon>Metazoa</taxon>
        <taxon>Chordata</taxon>
        <taxon>Craniata</taxon>
        <taxon>Vertebrata</taxon>
        <taxon>Euteleostomi</taxon>
        <taxon>Actinopterygii</taxon>
        <taxon>Neopterygii</taxon>
        <taxon>Teleostei</taxon>
        <taxon>Neoteleostei</taxon>
        <taxon>Acanthomorphata</taxon>
        <taxon>Carangaria</taxon>
        <taxon>Carangaria incertae sedis</taxon>
        <taxon>Centropomidae</taxon>
        <taxon>Lates</taxon>
    </lineage>
</organism>
<dbReference type="PROSITE" id="PS50835">
    <property type="entry name" value="IG_LIKE"/>
    <property type="match status" value="3"/>
</dbReference>
<dbReference type="InterPro" id="IPR003598">
    <property type="entry name" value="Ig_sub2"/>
</dbReference>
<dbReference type="SMART" id="SM00408">
    <property type="entry name" value="IGc2"/>
    <property type="match status" value="3"/>
</dbReference>
<dbReference type="EMBL" id="BRZM01000007">
    <property type="protein sequence ID" value="GLD49287.1"/>
    <property type="molecule type" value="Genomic_DNA"/>
</dbReference>
<proteinExistence type="predicted"/>
<evidence type="ECO:0000313" key="3">
    <source>
        <dbReference type="EMBL" id="GLD49287.1"/>
    </source>
</evidence>
<dbReference type="InterPro" id="IPR007110">
    <property type="entry name" value="Ig-like_dom"/>
</dbReference>
<dbReference type="GO" id="GO:0005886">
    <property type="term" value="C:plasma membrane"/>
    <property type="evidence" value="ECO:0007669"/>
    <property type="project" value="TreeGrafter"/>
</dbReference>
<feature type="domain" description="Ig-like" evidence="2">
    <location>
        <begin position="179"/>
        <end position="269"/>
    </location>
</feature>
<name>A0AAD3M7R7_LATJO</name>
<dbReference type="InterPro" id="IPR003599">
    <property type="entry name" value="Ig_sub"/>
</dbReference>
<dbReference type="AlphaFoldDB" id="A0AAD3M7R7"/>
<dbReference type="PANTHER" id="PTHR10075">
    <property type="entry name" value="BASIGIN RELATED"/>
    <property type="match status" value="1"/>
</dbReference>
<feature type="domain" description="Ig-like" evidence="2">
    <location>
        <begin position="273"/>
        <end position="362"/>
    </location>
</feature>
<dbReference type="FunFam" id="2.60.40.10:FF:000237">
    <property type="entry name" value="Sidekick cell adhesion molecule 2"/>
    <property type="match status" value="1"/>
</dbReference>
<dbReference type="Proteomes" id="UP001279410">
    <property type="component" value="Unassembled WGS sequence"/>
</dbReference>
<accession>A0AAD3M7R7</accession>
<dbReference type="GO" id="GO:0098632">
    <property type="term" value="F:cell-cell adhesion mediator activity"/>
    <property type="evidence" value="ECO:0007669"/>
    <property type="project" value="TreeGrafter"/>
</dbReference>
<dbReference type="SMART" id="SM00409">
    <property type="entry name" value="IG"/>
    <property type="match status" value="3"/>
</dbReference>
<comment type="caution">
    <text evidence="3">The sequence shown here is derived from an EMBL/GenBank/DDBJ whole genome shotgun (WGS) entry which is preliminary data.</text>
</comment>
<dbReference type="Pfam" id="PF07679">
    <property type="entry name" value="I-set"/>
    <property type="match status" value="1"/>
</dbReference>